<dbReference type="InterPro" id="IPR002698">
    <property type="entry name" value="FTHF_cligase"/>
</dbReference>
<protein>
    <recommendedName>
        <fullName evidence="4">5-formyltetrahydrofolate cyclo-ligase</fullName>
        <ecNumber evidence="4">6.3.3.2</ecNumber>
    </recommendedName>
</protein>
<evidence type="ECO:0000313" key="6">
    <source>
        <dbReference type="Proteomes" id="UP000029093"/>
    </source>
</evidence>
<dbReference type="Pfam" id="PF01812">
    <property type="entry name" value="5-FTHF_cyc-lig"/>
    <property type="match status" value="1"/>
</dbReference>
<gene>
    <name evidence="5" type="ORF">BBOU_1543</name>
</gene>
<keyword evidence="5" id="KW-0436">Ligase</keyword>
<dbReference type="InterPro" id="IPR037171">
    <property type="entry name" value="NagB/RpiA_transferase-like"/>
</dbReference>
<dbReference type="Proteomes" id="UP000029093">
    <property type="component" value="Unassembled WGS sequence"/>
</dbReference>
<keyword evidence="3 4" id="KW-0067">ATP-binding</keyword>
<dbReference type="GO" id="GO:0005524">
    <property type="term" value="F:ATP binding"/>
    <property type="evidence" value="ECO:0007669"/>
    <property type="project" value="UniProtKB-KW"/>
</dbReference>
<dbReference type="PANTHER" id="PTHR23407:SF1">
    <property type="entry name" value="5-FORMYLTETRAHYDROFOLATE CYCLO-LIGASE"/>
    <property type="match status" value="1"/>
</dbReference>
<dbReference type="EMBL" id="JGYQ01000016">
    <property type="protein sequence ID" value="KFI46451.1"/>
    <property type="molecule type" value="Genomic_DNA"/>
</dbReference>
<dbReference type="GO" id="GO:0030272">
    <property type="term" value="F:5-formyltetrahydrofolate cyclo-ligase activity"/>
    <property type="evidence" value="ECO:0007669"/>
    <property type="project" value="UniProtKB-EC"/>
</dbReference>
<dbReference type="SUPFAM" id="SSF100950">
    <property type="entry name" value="NagB/RpiA/CoA transferase-like"/>
    <property type="match status" value="1"/>
</dbReference>
<dbReference type="Gene3D" id="3.40.50.10420">
    <property type="entry name" value="NagB/RpiA/CoA transferase-like"/>
    <property type="match status" value="1"/>
</dbReference>
<keyword evidence="4" id="KW-0460">Magnesium</keyword>
<evidence type="ECO:0000256" key="3">
    <source>
        <dbReference type="ARBA" id="ARBA00022840"/>
    </source>
</evidence>
<evidence type="ECO:0000256" key="1">
    <source>
        <dbReference type="ARBA" id="ARBA00010638"/>
    </source>
</evidence>
<comment type="similarity">
    <text evidence="1 4">Belongs to the 5-formyltetrahydrofolate cyclo-ligase family.</text>
</comment>
<dbReference type="EC" id="6.3.3.2" evidence="4"/>
<dbReference type="GO" id="GO:0009396">
    <property type="term" value="P:folic acid-containing compound biosynthetic process"/>
    <property type="evidence" value="ECO:0007669"/>
    <property type="project" value="TreeGrafter"/>
</dbReference>
<reference evidence="5 6" key="1">
    <citation type="submission" date="2014-03" db="EMBL/GenBank/DDBJ databases">
        <title>Genomics of Bifidobacteria.</title>
        <authorList>
            <person name="Ventura M."/>
            <person name="Milani C."/>
            <person name="Lugli G.A."/>
        </authorList>
    </citation>
    <scope>NUCLEOTIDE SEQUENCE [LARGE SCALE GENOMIC DNA]</scope>
    <source>
        <strain evidence="5 6">LMG 10736</strain>
    </source>
</reference>
<evidence type="ECO:0000313" key="5">
    <source>
        <dbReference type="EMBL" id="KFI46451.1"/>
    </source>
</evidence>
<dbReference type="GO" id="GO:0046872">
    <property type="term" value="F:metal ion binding"/>
    <property type="evidence" value="ECO:0007669"/>
    <property type="project" value="UniProtKB-KW"/>
</dbReference>
<comment type="caution">
    <text evidence="5">The sequence shown here is derived from an EMBL/GenBank/DDBJ whole genome shotgun (WGS) entry which is preliminary data.</text>
</comment>
<accession>A0A086ZIV1</accession>
<dbReference type="NCBIfam" id="TIGR02727">
    <property type="entry name" value="MTHFS_bact"/>
    <property type="match status" value="1"/>
</dbReference>
<proteinExistence type="inferred from homology"/>
<evidence type="ECO:0000256" key="4">
    <source>
        <dbReference type="RuleBase" id="RU361279"/>
    </source>
</evidence>
<dbReference type="InterPro" id="IPR024185">
    <property type="entry name" value="FTHF_cligase-like_sf"/>
</dbReference>
<dbReference type="GO" id="GO:0035999">
    <property type="term" value="P:tetrahydrofolate interconversion"/>
    <property type="evidence" value="ECO:0007669"/>
    <property type="project" value="TreeGrafter"/>
</dbReference>
<comment type="cofactor">
    <cofactor evidence="4">
        <name>Mg(2+)</name>
        <dbReference type="ChEBI" id="CHEBI:18420"/>
    </cofactor>
</comment>
<dbReference type="AlphaFoldDB" id="A0A086ZIV1"/>
<keyword evidence="2 4" id="KW-0547">Nucleotide-binding</keyword>
<dbReference type="PANTHER" id="PTHR23407">
    <property type="entry name" value="ATPASE INHIBITOR/5-FORMYLTETRAHYDROFOLATE CYCLO-LIGASE"/>
    <property type="match status" value="1"/>
</dbReference>
<sequence>MIETLTSFSLCHGLCGRLRQSGACPKTYHAQPRLPTVVVSVGGMSITDASPASVEPAMGGGNAAIAAAKRAARHVALARRKTVTATEFTQAQHTLGRYAGLLCRTLPGHATVAAYASMGTEPPMDDVLADLLDAGMRVLVPRLGPGADDAPAWSELDGLASLHDMPRSGTGGLRPREPGTRVLAAEALNEAALILVPAFAIDTHGIRLGRGAGWYDRALTHASPSACIVGVCWPWELTDTPVPHVGHDVPVHGVLTPAGLRMIRPLGA</sequence>
<name>A0A086ZIV1_9BIFI</name>
<keyword evidence="6" id="KW-1185">Reference proteome</keyword>
<comment type="catalytic activity">
    <reaction evidence="4">
        <text>(6S)-5-formyl-5,6,7,8-tetrahydrofolate + ATP = (6R)-5,10-methenyltetrahydrofolate + ADP + phosphate</text>
        <dbReference type="Rhea" id="RHEA:10488"/>
        <dbReference type="ChEBI" id="CHEBI:30616"/>
        <dbReference type="ChEBI" id="CHEBI:43474"/>
        <dbReference type="ChEBI" id="CHEBI:57455"/>
        <dbReference type="ChEBI" id="CHEBI:57457"/>
        <dbReference type="ChEBI" id="CHEBI:456216"/>
        <dbReference type="EC" id="6.3.3.2"/>
    </reaction>
</comment>
<keyword evidence="4" id="KW-0479">Metal-binding</keyword>
<organism evidence="5 6">
    <name type="scientific">Bifidobacterium boum</name>
    <dbReference type="NCBI Taxonomy" id="78343"/>
    <lineage>
        <taxon>Bacteria</taxon>
        <taxon>Bacillati</taxon>
        <taxon>Actinomycetota</taxon>
        <taxon>Actinomycetes</taxon>
        <taxon>Bifidobacteriales</taxon>
        <taxon>Bifidobacteriaceae</taxon>
        <taxon>Bifidobacterium</taxon>
    </lineage>
</organism>
<evidence type="ECO:0000256" key="2">
    <source>
        <dbReference type="ARBA" id="ARBA00022741"/>
    </source>
</evidence>